<protein>
    <submittedName>
        <fullName evidence="1">Uncharacterized protein</fullName>
    </submittedName>
</protein>
<evidence type="ECO:0000313" key="1">
    <source>
        <dbReference type="EMBL" id="KAJ0016475.1"/>
    </source>
</evidence>
<dbReference type="Proteomes" id="UP001163603">
    <property type="component" value="Chromosome 12"/>
</dbReference>
<evidence type="ECO:0000313" key="2">
    <source>
        <dbReference type="Proteomes" id="UP001163603"/>
    </source>
</evidence>
<comment type="caution">
    <text evidence="1">The sequence shown here is derived from an EMBL/GenBank/DDBJ whole genome shotgun (WGS) entry which is preliminary data.</text>
</comment>
<sequence>MVENQGCAGLVNASAFCAIEQEVKGESTVNVIAEISAELQKERQKNSELRERISLLEAQIQERDKESLLPDGQVCLMLPTSYLSFLPLFFSNGLSQGSCLNATERYIREFKRQKIETSCDRTEDANVIKSDMASKTKHERCIRQVDANLEGRLVNWMSMDETQFLHFDKVKDGEPAADCEDSDESEDEDDECYEDDETNARTDNCEPKEQLHEEDFDQGMLPCLENFVVGQSEETVANVSQGTIEYEIEDCKPLDSQTLRNQGDLKKHDKREVMNNGEHKAQEEMLMHKKEACHTGSASILVNKKPAKVPFCPKEVKRILESEALLLKTAQSHTIRKVIVFASLGIRHGCEDMYELDFNHFSILRKGEPYVSPKNPGEHVLYENPGVRRKVFYPNLQNPTFCPVQILEEEKAMRPSDPSCPSCLFLCIKYGGRTRNLPQNEYVRQRMGRNKLKSFGPVMCRMAMLVHVRSGSFFFKALGITLLFMAGFPDDLVQRETKYRNLDLLQKYYRTDRDAEGEELFLPYPATPDTPSSGSQQLTGKTTTKSKVRKQSNSTSKAQNAPRSSMQQSVLPSAVPPAQFGMMGYASIQNHGIAPFQSMPSQTHADTPLSNQVFPNSATNVSYRNQSPYHIFPPQPANTFMPMMYWPPPSAFPPSPYPTTYGYRSFPSTANYISIHPQPYNNHPSSSPFVPKMVEGSAKNNAALEEPDSDSDNSSSSTEPKEPLASCN</sequence>
<proteinExistence type="predicted"/>
<keyword evidence="2" id="KW-1185">Reference proteome</keyword>
<reference evidence="2" key="1">
    <citation type="journal article" date="2023" name="G3 (Bethesda)">
        <title>Genome assembly and association tests identify interacting loci associated with vigor, precocity, and sex in interspecific pistachio rootstocks.</title>
        <authorList>
            <person name="Palmer W."/>
            <person name="Jacygrad E."/>
            <person name="Sagayaradj S."/>
            <person name="Cavanaugh K."/>
            <person name="Han R."/>
            <person name="Bertier L."/>
            <person name="Beede B."/>
            <person name="Kafkas S."/>
            <person name="Golino D."/>
            <person name="Preece J."/>
            <person name="Michelmore R."/>
        </authorList>
    </citation>
    <scope>NUCLEOTIDE SEQUENCE [LARGE SCALE GENOMIC DNA]</scope>
</reference>
<accession>A0ACC0XDQ8</accession>
<gene>
    <name evidence="1" type="ORF">Pint_09934</name>
</gene>
<dbReference type="EMBL" id="CM047747">
    <property type="protein sequence ID" value="KAJ0016475.1"/>
    <property type="molecule type" value="Genomic_DNA"/>
</dbReference>
<organism evidence="1 2">
    <name type="scientific">Pistacia integerrima</name>
    <dbReference type="NCBI Taxonomy" id="434235"/>
    <lineage>
        <taxon>Eukaryota</taxon>
        <taxon>Viridiplantae</taxon>
        <taxon>Streptophyta</taxon>
        <taxon>Embryophyta</taxon>
        <taxon>Tracheophyta</taxon>
        <taxon>Spermatophyta</taxon>
        <taxon>Magnoliopsida</taxon>
        <taxon>eudicotyledons</taxon>
        <taxon>Gunneridae</taxon>
        <taxon>Pentapetalae</taxon>
        <taxon>rosids</taxon>
        <taxon>malvids</taxon>
        <taxon>Sapindales</taxon>
        <taxon>Anacardiaceae</taxon>
        <taxon>Pistacia</taxon>
    </lineage>
</organism>
<name>A0ACC0XDQ8_9ROSI</name>